<keyword evidence="1" id="KW-0472">Membrane</keyword>
<keyword evidence="1" id="KW-0812">Transmembrane</keyword>
<evidence type="ECO:0000256" key="1">
    <source>
        <dbReference type="SAM" id="Phobius"/>
    </source>
</evidence>
<accession>A0A2W4XKR0</accession>
<dbReference type="AlphaFoldDB" id="A0A2W4XKR0"/>
<evidence type="ECO:0000313" key="3">
    <source>
        <dbReference type="Proteomes" id="UP000249794"/>
    </source>
</evidence>
<proteinExistence type="predicted"/>
<reference evidence="3" key="1">
    <citation type="submission" date="2018-04" db="EMBL/GenBank/DDBJ databases">
        <authorList>
            <person name="Cornet L."/>
        </authorList>
    </citation>
    <scope>NUCLEOTIDE SEQUENCE [LARGE SCALE GENOMIC DNA]</scope>
</reference>
<organism evidence="2 3">
    <name type="scientific">Phormidesmis priestleyi</name>
    <dbReference type="NCBI Taxonomy" id="268141"/>
    <lineage>
        <taxon>Bacteria</taxon>
        <taxon>Bacillati</taxon>
        <taxon>Cyanobacteriota</taxon>
        <taxon>Cyanophyceae</taxon>
        <taxon>Leptolyngbyales</taxon>
        <taxon>Leptolyngbyaceae</taxon>
        <taxon>Phormidesmis</taxon>
    </lineage>
</organism>
<feature type="transmembrane region" description="Helical" evidence="1">
    <location>
        <begin position="12"/>
        <end position="34"/>
    </location>
</feature>
<comment type="caution">
    <text evidence="2">The sequence shown here is derived from an EMBL/GenBank/DDBJ whole genome shotgun (WGS) entry which is preliminary data.</text>
</comment>
<sequence length="159" mass="17661">MTYESFDNFLTLALTAIIYGTGLWLAISFPLFVVRRDLSANPEEKLEPTSTQAIAQADVGTKTEAQQLQPTVIAESPTPSFQHETLKHSASQIVSEPVDFGLWKVADLRGMKLRETFDIPLRPRGETRAFKKTELKALYLAAMARPRTKSQSTLHLVGG</sequence>
<evidence type="ECO:0000313" key="2">
    <source>
        <dbReference type="EMBL" id="PZO58020.1"/>
    </source>
</evidence>
<name>A0A2W4XKR0_9CYAN</name>
<reference evidence="2 3" key="2">
    <citation type="submission" date="2018-06" db="EMBL/GenBank/DDBJ databases">
        <title>Metagenomic assembly of (sub)arctic Cyanobacteria and their associated microbiome from non-axenic cultures.</title>
        <authorList>
            <person name="Baurain D."/>
        </authorList>
    </citation>
    <scope>NUCLEOTIDE SEQUENCE [LARGE SCALE GENOMIC DNA]</scope>
    <source>
        <strain evidence="2">ULC027bin1</strain>
    </source>
</reference>
<gene>
    <name evidence="2" type="ORF">DCF15_06045</name>
</gene>
<keyword evidence="1" id="KW-1133">Transmembrane helix</keyword>
<dbReference type="EMBL" id="QBMP01000041">
    <property type="protein sequence ID" value="PZO58020.1"/>
    <property type="molecule type" value="Genomic_DNA"/>
</dbReference>
<protein>
    <submittedName>
        <fullName evidence="2">Uncharacterized protein</fullName>
    </submittedName>
</protein>
<dbReference type="Proteomes" id="UP000249794">
    <property type="component" value="Unassembled WGS sequence"/>
</dbReference>